<keyword evidence="7" id="KW-1185">Reference proteome</keyword>
<evidence type="ECO:0000256" key="5">
    <source>
        <dbReference type="ARBA" id="ARBA00022840"/>
    </source>
</evidence>
<accession>A0A0K0F9S7</accession>
<dbReference type="GO" id="GO:0000226">
    <property type="term" value="P:microtubule cytoskeleton organization"/>
    <property type="evidence" value="ECO:0007669"/>
    <property type="project" value="TreeGrafter"/>
</dbReference>
<dbReference type="Pfam" id="PF00069">
    <property type="entry name" value="Pkinase"/>
    <property type="match status" value="1"/>
</dbReference>
<evidence type="ECO:0000256" key="1">
    <source>
        <dbReference type="ARBA" id="ARBA00022527"/>
    </source>
</evidence>
<evidence type="ECO:0000256" key="3">
    <source>
        <dbReference type="ARBA" id="ARBA00022741"/>
    </source>
</evidence>
<keyword evidence="1" id="KW-0723">Serine/threonine-protein kinase</keyword>
<evidence type="ECO:0000313" key="7">
    <source>
        <dbReference type="Proteomes" id="UP000035680"/>
    </source>
</evidence>
<dbReference type="WBParaSite" id="SVE_0557900.1">
    <property type="protein sequence ID" value="SVE_0557900.1"/>
    <property type="gene ID" value="SVE_0557900"/>
</dbReference>
<evidence type="ECO:0000256" key="4">
    <source>
        <dbReference type="ARBA" id="ARBA00022777"/>
    </source>
</evidence>
<dbReference type="GO" id="GO:0005524">
    <property type="term" value="F:ATP binding"/>
    <property type="evidence" value="ECO:0007669"/>
    <property type="project" value="UniProtKB-KW"/>
</dbReference>
<keyword evidence="5" id="KW-0067">ATP-binding</keyword>
<proteinExistence type="predicted"/>
<feature type="domain" description="Protein kinase" evidence="6">
    <location>
        <begin position="83"/>
        <end position="333"/>
    </location>
</feature>
<dbReference type="PANTHER" id="PTHR24346">
    <property type="entry name" value="MAP/MICROTUBULE AFFINITY-REGULATING KINASE"/>
    <property type="match status" value="1"/>
</dbReference>
<dbReference type="AlphaFoldDB" id="A0A0K0F9S7"/>
<reference evidence="7" key="1">
    <citation type="submission" date="2014-07" db="EMBL/GenBank/DDBJ databases">
        <authorList>
            <person name="Martin A.A"/>
            <person name="De Silva N."/>
        </authorList>
    </citation>
    <scope>NUCLEOTIDE SEQUENCE</scope>
</reference>
<dbReference type="GO" id="GO:0035556">
    <property type="term" value="P:intracellular signal transduction"/>
    <property type="evidence" value="ECO:0007669"/>
    <property type="project" value="TreeGrafter"/>
</dbReference>
<dbReference type="Proteomes" id="UP000035680">
    <property type="component" value="Unassembled WGS sequence"/>
</dbReference>
<evidence type="ECO:0000259" key="6">
    <source>
        <dbReference type="PROSITE" id="PS50011"/>
    </source>
</evidence>
<name>A0A0K0F9S7_STRVS</name>
<evidence type="ECO:0000256" key="2">
    <source>
        <dbReference type="ARBA" id="ARBA00022679"/>
    </source>
</evidence>
<dbReference type="STRING" id="75913.A0A0K0F9S7"/>
<protein>
    <submittedName>
        <fullName evidence="8">AT25266p (inferred by orthology to a D. melanogaster protein)</fullName>
    </submittedName>
</protein>
<dbReference type="GO" id="GO:0050321">
    <property type="term" value="F:tau-protein kinase activity"/>
    <property type="evidence" value="ECO:0007669"/>
    <property type="project" value="TreeGrafter"/>
</dbReference>
<organism evidence="7 8">
    <name type="scientific">Strongyloides venezuelensis</name>
    <name type="common">Threadworm</name>
    <dbReference type="NCBI Taxonomy" id="75913"/>
    <lineage>
        <taxon>Eukaryota</taxon>
        <taxon>Metazoa</taxon>
        <taxon>Ecdysozoa</taxon>
        <taxon>Nematoda</taxon>
        <taxon>Chromadorea</taxon>
        <taxon>Rhabditida</taxon>
        <taxon>Tylenchina</taxon>
        <taxon>Panagrolaimomorpha</taxon>
        <taxon>Strongyloidoidea</taxon>
        <taxon>Strongyloididae</taxon>
        <taxon>Strongyloides</taxon>
    </lineage>
</organism>
<dbReference type="SMART" id="SM00220">
    <property type="entry name" value="S_TKc"/>
    <property type="match status" value="1"/>
</dbReference>
<keyword evidence="3" id="KW-0547">Nucleotide-binding</keyword>
<dbReference type="PROSITE" id="PS50011">
    <property type="entry name" value="PROTEIN_KINASE_DOM"/>
    <property type="match status" value="1"/>
</dbReference>
<keyword evidence="4" id="KW-0418">Kinase</keyword>
<sequence length="352" mass="40470">MKIEMSNLVISESTKESIIGSTKYSLPKVSNAIPGGGDGPYIKKEPVHVVQRRVTLQEQLIREGKTKSFIYTVQKTCADFSLRLIFPPIASTRHSIVYKAYCPSIQKYVAVKIIDCNMIPQEAVQKFLKREMEITSKVNHPHVVKCYAVSHPCSSKYVTVAEYYEGGTLLEFMNKYSPISEALTGKIFRQICEALNYLHSRNICHRDIKLENILLDSNYNVRLADFGFSKSCYSCDLSESYCGTEPYSSLKLLKREPYNAFHADWFAAGVLLYTMIFCSWPKNALTRASNGMERLQFPKCNRSQECKELLVNLLCLDDENRWTYKDIMKCRWMKQNGKNWIVNGSHVEFIMD</sequence>
<reference evidence="8" key="2">
    <citation type="submission" date="2015-08" db="UniProtKB">
        <authorList>
            <consortium name="WormBaseParasite"/>
        </authorList>
    </citation>
    <scope>IDENTIFICATION</scope>
</reference>
<keyword evidence="2" id="KW-0808">Transferase</keyword>
<dbReference type="InterPro" id="IPR008271">
    <property type="entry name" value="Ser/Thr_kinase_AS"/>
</dbReference>
<dbReference type="InterPro" id="IPR011009">
    <property type="entry name" value="Kinase-like_dom_sf"/>
</dbReference>
<evidence type="ECO:0000313" key="8">
    <source>
        <dbReference type="WBParaSite" id="SVE_0557900.1"/>
    </source>
</evidence>
<dbReference type="Gene3D" id="1.10.510.10">
    <property type="entry name" value="Transferase(Phosphotransferase) domain 1"/>
    <property type="match status" value="1"/>
</dbReference>
<dbReference type="InterPro" id="IPR000719">
    <property type="entry name" value="Prot_kinase_dom"/>
</dbReference>
<dbReference type="GO" id="GO:0005737">
    <property type="term" value="C:cytoplasm"/>
    <property type="evidence" value="ECO:0007669"/>
    <property type="project" value="TreeGrafter"/>
</dbReference>
<dbReference type="SUPFAM" id="SSF56112">
    <property type="entry name" value="Protein kinase-like (PK-like)"/>
    <property type="match status" value="1"/>
</dbReference>
<dbReference type="PROSITE" id="PS00108">
    <property type="entry name" value="PROTEIN_KINASE_ST"/>
    <property type="match status" value="1"/>
</dbReference>
<dbReference type="PANTHER" id="PTHR24346:SF82">
    <property type="entry name" value="KP78A-RELATED"/>
    <property type="match status" value="1"/>
</dbReference>